<organism evidence="2 3">
    <name type="scientific">Tritrichomonas musculus</name>
    <dbReference type="NCBI Taxonomy" id="1915356"/>
    <lineage>
        <taxon>Eukaryota</taxon>
        <taxon>Metamonada</taxon>
        <taxon>Parabasalia</taxon>
        <taxon>Tritrichomonadida</taxon>
        <taxon>Tritrichomonadidae</taxon>
        <taxon>Tritrichomonas</taxon>
    </lineage>
</organism>
<comment type="caution">
    <text evidence="2">The sequence shown here is derived from an EMBL/GenBank/DDBJ whole genome shotgun (WGS) entry which is preliminary data.</text>
</comment>
<feature type="compositionally biased region" description="Polar residues" evidence="1">
    <location>
        <begin position="1"/>
        <end position="10"/>
    </location>
</feature>
<evidence type="ECO:0000313" key="3">
    <source>
        <dbReference type="Proteomes" id="UP001470230"/>
    </source>
</evidence>
<dbReference type="EMBL" id="JAPFFF010000055">
    <property type="protein sequence ID" value="KAK8838508.1"/>
    <property type="molecule type" value="Genomic_DNA"/>
</dbReference>
<gene>
    <name evidence="2" type="ORF">M9Y10_033136</name>
</gene>
<evidence type="ECO:0000256" key="1">
    <source>
        <dbReference type="SAM" id="MobiDB-lite"/>
    </source>
</evidence>
<sequence length="275" mass="32359">MYNDDISSNPLYLERNPPQYSIKTSTDDIDQKKRLFQQPRDLNKLVDDPSKAKKYKFIQREREPSPVGRRCFANGIREDTKFVGHNRPQIDLSKPVREPVGCQSPIKSVRRQLFEQPRKIFDDNIEERRSKQYNREGENVTRDSTIYTIPNSPRLFQNQSRDLNKTDEIQGSSPKILIDTNKPEHDIFYQIPRENRKLFEEPRDLNKLASRKKPSVSMGMPRIAEEPQEECQRKLFQVPREIMKYQDVEGSRPARKGLNRTRNPSPTFVSHDIFG</sequence>
<evidence type="ECO:0000313" key="2">
    <source>
        <dbReference type="EMBL" id="KAK8838508.1"/>
    </source>
</evidence>
<keyword evidence="3" id="KW-1185">Reference proteome</keyword>
<dbReference type="Proteomes" id="UP001470230">
    <property type="component" value="Unassembled WGS sequence"/>
</dbReference>
<protein>
    <submittedName>
        <fullName evidence="2">Uncharacterized protein</fullName>
    </submittedName>
</protein>
<feature type="region of interest" description="Disordered" evidence="1">
    <location>
        <begin position="1"/>
        <end position="28"/>
    </location>
</feature>
<feature type="region of interest" description="Disordered" evidence="1">
    <location>
        <begin position="246"/>
        <end position="275"/>
    </location>
</feature>
<reference evidence="2 3" key="1">
    <citation type="submission" date="2024-04" db="EMBL/GenBank/DDBJ databases">
        <title>Tritrichomonas musculus Genome.</title>
        <authorList>
            <person name="Alves-Ferreira E."/>
            <person name="Grigg M."/>
            <person name="Lorenzi H."/>
            <person name="Galac M."/>
        </authorList>
    </citation>
    <scope>NUCLEOTIDE SEQUENCE [LARGE SCALE GENOMIC DNA]</scope>
    <source>
        <strain evidence="2 3">EAF2021</strain>
    </source>
</reference>
<name>A0ABR2GX28_9EUKA</name>
<accession>A0ABR2GX28</accession>
<proteinExistence type="predicted"/>